<evidence type="ECO:0000313" key="3">
    <source>
        <dbReference type="Proteomes" id="UP000603227"/>
    </source>
</evidence>
<feature type="region of interest" description="Disordered" evidence="1">
    <location>
        <begin position="90"/>
        <end position="110"/>
    </location>
</feature>
<sequence>MNGLAQIGAPARTRSSTTSPTRDTSAVTTITAENSTSGRCHDCHHCHDRHDRHDRHGADVEDMIRIHIPLMDSGTRRYLIVPLSMMGSALGKGRAVGTAQARQEHGEIRE</sequence>
<feature type="compositionally biased region" description="Low complexity" evidence="1">
    <location>
        <begin position="9"/>
        <end position="26"/>
    </location>
</feature>
<keyword evidence="3" id="KW-1185">Reference proteome</keyword>
<evidence type="ECO:0000313" key="2">
    <source>
        <dbReference type="EMBL" id="GHH88627.1"/>
    </source>
</evidence>
<gene>
    <name evidence="2" type="ORF">GCM10017771_34770</name>
</gene>
<accession>A0A919GPZ6</accession>
<organism evidence="2 3">
    <name type="scientific">Streptomyces capitiformicae</name>
    <dbReference type="NCBI Taxonomy" id="2014920"/>
    <lineage>
        <taxon>Bacteria</taxon>
        <taxon>Bacillati</taxon>
        <taxon>Actinomycetota</taxon>
        <taxon>Actinomycetes</taxon>
        <taxon>Kitasatosporales</taxon>
        <taxon>Streptomycetaceae</taxon>
        <taxon>Streptomyces</taxon>
    </lineage>
</organism>
<dbReference type="Proteomes" id="UP000603227">
    <property type="component" value="Unassembled WGS sequence"/>
</dbReference>
<feature type="region of interest" description="Disordered" evidence="1">
    <location>
        <begin position="1"/>
        <end position="27"/>
    </location>
</feature>
<evidence type="ECO:0000256" key="1">
    <source>
        <dbReference type="SAM" id="MobiDB-lite"/>
    </source>
</evidence>
<reference evidence="2" key="1">
    <citation type="journal article" date="2014" name="Int. J. Syst. Evol. Microbiol.">
        <title>Complete genome sequence of Corynebacterium casei LMG S-19264T (=DSM 44701T), isolated from a smear-ripened cheese.</title>
        <authorList>
            <consortium name="US DOE Joint Genome Institute (JGI-PGF)"/>
            <person name="Walter F."/>
            <person name="Albersmeier A."/>
            <person name="Kalinowski J."/>
            <person name="Ruckert C."/>
        </authorList>
    </citation>
    <scope>NUCLEOTIDE SEQUENCE</scope>
    <source>
        <strain evidence="2">CGMCC 4.7403</strain>
    </source>
</reference>
<proteinExistence type="predicted"/>
<comment type="caution">
    <text evidence="2">The sequence shown here is derived from an EMBL/GenBank/DDBJ whole genome shotgun (WGS) entry which is preliminary data.</text>
</comment>
<dbReference type="AlphaFoldDB" id="A0A919GPZ6"/>
<dbReference type="EMBL" id="BNAT01000010">
    <property type="protein sequence ID" value="GHH88627.1"/>
    <property type="molecule type" value="Genomic_DNA"/>
</dbReference>
<protein>
    <submittedName>
        <fullName evidence="2">Uncharacterized protein</fullName>
    </submittedName>
</protein>
<name>A0A919GPZ6_9ACTN</name>
<reference evidence="2" key="2">
    <citation type="submission" date="2020-09" db="EMBL/GenBank/DDBJ databases">
        <authorList>
            <person name="Sun Q."/>
            <person name="Zhou Y."/>
        </authorList>
    </citation>
    <scope>NUCLEOTIDE SEQUENCE</scope>
    <source>
        <strain evidence="2">CGMCC 4.7403</strain>
    </source>
</reference>